<feature type="compositionally biased region" description="Basic residues" evidence="2">
    <location>
        <begin position="1012"/>
        <end position="1022"/>
    </location>
</feature>
<evidence type="ECO:0000256" key="2">
    <source>
        <dbReference type="SAM" id="MobiDB-lite"/>
    </source>
</evidence>
<protein>
    <submittedName>
        <fullName evidence="3">Uncharacterized protein</fullName>
    </submittedName>
</protein>
<feature type="compositionally biased region" description="Basic and acidic residues" evidence="2">
    <location>
        <begin position="945"/>
        <end position="955"/>
    </location>
</feature>
<dbReference type="Proteomes" id="UP000035651">
    <property type="component" value="Chromosome"/>
</dbReference>
<feature type="compositionally biased region" description="Low complexity" evidence="2">
    <location>
        <begin position="988"/>
        <end position="1011"/>
    </location>
</feature>
<sequence>MITFDELTGEVLNSLLAPMPAIDDLLDTKFTSTVDGKLLVHTIPTVRVKDPSPCFVMKYGNEYRMTKETLHPGERISFTRLSPECPEDQHYIARHDARMADNTSTVAHVPARVIQVTHAQYRHETGEIVATEHSEFVIVSDPWGANPPQRMPYTVCTRIDPSSSLSMPAPSIKRLLGSPAPLGSEIVSRETMSTGSGSPSLPAQPDLEEVRRPGSACSVEMPDIVPRPPVADKAMSATLPDDSTMHCTTPVPMPYVKFSSSVHTMDISIYCSILGEELIFRNETGWNIEHPEGIERLWTRLCGGRLAFATFSTGRGMFVYFAITGTRQASQLETCIHEAMGREDQVATNPFTFVDANRRFKRHVPDSEAGEMFAAMGIQTSACETVRARQDPLQIVRDAIRLDVNAGEFTTDIHLNCLFAGDTNACAGVLKELEVHSGRNVTLVCHQHFEPMVINSRHGAARAMQRLSEIARKLTEHGARTYEDVRRRAAIGLQQQGIPVAQTSQIANELAKYRTSTGENVLTQPARHLLREGMLVAQMRMLRVEHFDDSPRVTGIKAKCAIAYIRLVGCLIRAKVLPVDEVLEALQTPAGVDYISQLGKRICFDVYLLEAFVAFIRTLQHANAQNLDIARMLLRKPSGFDWDFYNELLALDADLVPYRNSLLKRLGEMKVKPKTVVVGSMVPLRQILKLQQGGYHIPPEAKKRLNVRSWTLAEALDYVVHTFSASALNVIEAEQLRKELNEIMPSLSVGEQRQIRASAVEAVDQMWQEEFPGEQAGSSLTRSILDEVGRRLGAALSQPRKAEIDALVASTQARWIHCRSENPHLSDVMLEREFDTIVADALQGYESIISGDSALKTDVQALVHAHARDRVQAAVADDTAHRAVNAALGAAAAQERLAEAARRATAAQAAKRAMEKELSNEQASVKRARDLASFAKEQLIASGARGEHVPRERPARRANNKELPSSTALVARLERLRSGASTFDARVPASGKASPSAVASSSAVASTSASRSGRKQRTAVPQ</sequence>
<accession>A0A0H3WWD1</accession>
<feature type="coiled-coil region" evidence="1">
    <location>
        <begin position="890"/>
        <end position="931"/>
    </location>
</feature>
<dbReference type="EMBL" id="CP011807">
    <property type="protein sequence ID" value="AKM32047.2"/>
    <property type="molecule type" value="Genomic_DNA"/>
</dbReference>
<reference evidence="3" key="1">
    <citation type="submission" date="2016-06" db="EMBL/GenBank/DDBJ databases">
        <title>Complete Genome Sequence of Pandoraea faecigallinarum DSM-23572.</title>
        <authorList>
            <person name="Yong D."/>
            <person name="Ee R."/>
            <person name="Lim Y.-L."/>
            <person name="Yin W.-F."/>
            <person name="Chan K.-G."/>
        </authorList>
    </citation>
    <scope>NUCLEOTIDE SEQUENCE</scope>
    <source>
        <strain evidence="3">DSM 23572</strain>
    </source>
</reference>
<proteinExistence type="predicted"/>
<evidence type="ECO:0000313" key="3">
    <source>
        <dbReference type="EMBL" id="AKM32047.2"/>
    </source>
</evidence>
<evidence type="ECO:0000256" key="1">
    <source>
        <dbReference type="SAM" id="Coils"/>
    </source>
</evidence>
<feature type="region of interest" description="Disordered" evidence="2">
    <location>
        <begin position="942"/>
        <end position="966"/>
    </location>
</feature>
<keyword evidence="4" id="KW-1185">Reference proteome</keyword>
<organism evidence="3 4">
    <name type="scientific">Pandoraea faecigallinarum</name>
    <dbReference type="NCBI Taxonomy" id="656179"/>
    <lineage>
        <taxon>Bacteria</taxon>
        <taxon>Pseudomonadati</taxon>
        <taxon>Pseudomonadota</taxon>
        <taxon>Betaproteobacteria</taxon>
        <taxon>Burkholderiales</taxon>
        <taxon>Burkholderiaceae</taxon>
        <taxon>Pandoraea</taxon>
    </lineage>
</organism>
<dbReference type="AlphaFoldDB" id="A0A0H3WWD1"/>
<keyword evidence="1" id="KW-0175">Coiled coil</keyword>
<feature type="region of interest" description="Disordered" evidence="2">
    <location>
        <begin position="981"/>
        <end position="1022"/>
    </location>
</feature>
<evidence type="ECO:0000313" key="4">
    <source>
        <dbReference type="Proteomes" id="UP000035651"/>
    </source>
</evidence>
<dbReference type="KEGG" id="pfg:AB870_20965"/>
<gene>
    <name evidence="3" type="ORF">AB870_20965</name>
</gene>
<dbReference type="STRING" id="656179.AB870_20965"/>
<name>A0A0H3WWD1_9BURK</name>